<accession>H1Y7C5</accession>
<dbReference type="HOGENOM" id="CLU_942741_0_0_10"/>
<dbReference type="AlphaFoldDB" id="H1Y7C5"/>
<sequence>MENCNNLSNKFYRSTDRLFDLSTDEQKTVICYYILNCFERFSNQLDWGILKNKIIGDLDELFSANDNELYKSRFKKVIIKYHRLMLSYECKDLGKVILSTNEKNKVSSALYYINRLEYNVFLDSINNKLNHKITSPVKDFCNETKKFLSNVKDAPSIQKNNSDSSFNKPKSENQKVFEDLFKEKFKPHINQFIQVLKNLDPPLLNSDNEWIGYKHAAKTFLYCLRSLSVIDSIKDKPAAEIFSSKFPGLGTFFLRNQKGNKVHDNYGSEKHGPMIIQLEILISKINSNLKQSFPN</sequence>
<protein>
    <submittedName>
        <fullName evidence="1">Uncharacterized protein</fullName>
    </submittedName>
</protein>
<gene>
    <name evidence="1" type="ORF">Mucpa_4928</name>
</gene>
<dbReference type="RefSeq" id="WP_008510021.1">
    <property type="nucleotide sequence ID" value="NZ_CM001403.1"/>
</dbReference>
<evidence type="ECO:0000313" key="2">
    <source>
        <dbReference type="Proteomes" id="UP000002774"/>
    </source>
</evidence>
<name>H1Y7C5_9SPHI</name>
<dbReference type="Proteomes" id="UP000002774">
    <property type="component" value="Chromosome"/>
</dbReference>
<keyword evidence="2" id="KW-1185">Reference proteome</keyword>
<reference evidence="1" key="1">
    <citation type="submission" date="2011-09" db="EMBL/GenBank/DDBJ databases">
        <title>The permanent draft genome of Mucilaginibacter paludis DSM 18603.</title>
        <authorList>
            <consortium name="US DOE Joint Genome Institute (JGI-PGF)"/>
            <person name="Lucas S."/>
            <person name="Han J."/>
            <person name="Lapidus A."/>
            <person name="Bruce D."/>
            <person name="Goodwin L."/>
            <person name="Pitluck S."/>
            <person name="Peters L."/>
            <person name="Kyrpides N."/>
            <person name="Mavromatis K."/>
            <person name="Ivanova N."/>
            <person name="Mikhailova N."/>
            <person name="Held B."/>
            <person name="Detter J.C."/>
            <person name="Tapia R."/>
            <person name="Han C."/>
            <person name="Land M."/>
            <person name="Hauser L."/>
            <person name="Markowitz V."/>
            <person name="Cheng J.-F."/>
            <person name="Hugenholtz P."/>
            <person name="Woyke T."/>
            <person name="Wu D."/>
            <person name="Tindall B."/>
            <person name="Brambilla E."/>
            <person name="Klenk H.-P."/>
            <person name="Eisen J.A."/>
        </authorList>
    </citation>
    <scope>NUCLEOTIDE SEQUENCE [LARGE SCALE GENOMIC DNA]</scope>
    <source>
        <strain evidence="1">DSM 18603</strain>
    </source>
</reference>
<dbReference type="EMBL" id="CM001403">
    <property type="protein sequence ID" value="EHQ29012.1"/>
    <property type="molecule type" value="Genomic_DNA"/>
</dbReference>
<dbReference type="STRING" id="714943.Mucpa_4928"/>
<organism evidence="1 2">
    <name type="scientific">Mucilaginibacter paludis DSM 18603</name>
    <dbReference type="NCBI Taxonomy" id="714943"/>
    <lineage>
        <taxon>Bacteria</taxon>
        <taxon>Pseudomonadati</taxon>
        <taxon>Bacteroidota</taxon>
        <taxon>Sphingobacteriia</taxon>
        <taxon>Sphingobacteriales</taxon>
        <taxon>Sphingobacteriaceae</taxon>
        <taxon>Mucilaginibacter</taxon>
    </lineage>
</organism>
<proteinExistence type="predicted"/>
<evidence type="ECO:0000313" key="1">
    <source>
        <dbReference type="EMBL" id="EHQ29012.1"/>
    </source>
</evidence>